<dbReference type="Gene3D" id="3.90.79.10">
    <property type="entry name" value="Nucleoside Triphosphate Pyrophosphohydrolase"/>
    <property type="match status" value="1"/>
</dbReference>
<feature type="domain" description="Nudix hydrolase" evidence="2">
    <location>
        <begin position="17"/>
        <end position="165"/>
    </location>
</feature>
<dbReference type="PROSITE" id="PS00893">
    <property type="entry name" value="NUDIX_BOX"/>
    <property type="match status" value="1"/>
</dbReference>
<dbReference type="InterPro" id="IPR020084">
    <property type="entry name" value="NUDIX_hydrolase_CS"/>
</dbReference>
<dbReference type="InterPro" id="IPR000086">
    <property type="entry name" value="NUDIX_hydrolase_dom"/>
</dbReference>
<dbReference type="CDD" id="cd02883">
    <property type="entry name" value="NUDIX_Hydrolase"/>
    <property type="match status" value="1"/>
</dbReference>
<keyword evidence="1 3" id="KW-0378">Hydrolase</keyword>
<organism evidence="3">
    <name type="scientific">uncultured Microgenomates bacterium Rifle_16ft_4_minimus_37633</name>
    <dbReference type="NCBI Taxonomy" id="1665114"/>
    <lineage>
        <taxon>Bacteria</taxon>
        <taxon>Candidatus Microgenomatota</taxon>
        <taxon>environmental samples</taxon>
    </lineage>
</organism>
<reference evidence="3" key="1">
    <citation type="journal article" date="2015" name="ISME J.">
        <title>Aquifer environment selects for microbial species cohorts in sediment and groundwater.</title>
        <authorList>
            <person name="Hug L.A."/>
            <person name="Thomas B.C."/>
            <person name="Brown C.T."/>
            <person name="Frischkorn K.R."/>
            <person name="Williams K.H."/>
            <person name="Tringe S.G."/>
            <person name="Banfield J.F."/>
        </authorList>
    </citation>
    <scope>NUCLEOTIDE SEQUENCE</scope>
</reference>
<dbReference type="SUPFAM" id="SSF55811">
    <property type="entry name" value="Nudix"/>
    <property type="match status" value="1"/>
</dbReference>
<evidence type="ECO:0000256" key="1">
    <source>
        <dbReference type="ARBA" id="ARBA00022801"/>
    </source>
</evidence>
<proteinExistence type="predicted"/>
<dbReference type="GO" id="GO:0016787">
    <property type="term" value="F:hydrolase activity"/>
    <property type="evidence" value="ECO:0007669"/>
    <property type="project" value="UniProtKB-KW"/>
</dbReference>
<dbReference type="InterPro" id="IPR015797">
    <property type="entry name" value="NUDIX_hydrolase-like_dom_sf"/>
</dbReference>
<evidence type="ECO:0000313" key="3">
    <source>
        <dbReference type="EMBL" id="AKQ02243.1"/>
    </source>
</evidence>
<dbReference type="Pfam" id="PF00293">
    <property type="entry name" value="NUDIX"/>
    <property type="match status" value="1"/>
</dbReference>
<protein>
    <submittedName>
        <fullName evidence="3">Phosphohydrolase (MUTT/NUDIX family protein)</fullName>
    </submittedName>
</protein>
<name>A0A0H4T3L3_9BACT</name>
<dbReference type="PANTHER" id="PTHR43736">
    <property type="entry name" value="ADP-RIBOSE PYROPHOSPHATASE"/>
    <property type="match status" value="1"/>
</dbReference>
<dbReference type="PROSITE" id="PS51462">
    <property type="entry name" value="NUDIX"/>
    <property type="match status" value="1"/>
</dbReference>
<dbReference type="EMBL" id="KT006999">
    <property type="protein sequence ID" value="AKQ02243.1"/>
    <property type="molecule type" value="Genomic_DNA"/>
</dbReference>
<evidence type="ECO:0000259" key="2">
    <source>
        <dbReference type="PROSITE" id="PS51462"/>
    </source>
</evidence>
<accession>A0A0H4T3L3</accession>
<sequence length="173" mass="19675">MDEKLVKVLPQMNGEFLYIPFVGAIIERVVGGEKQVLVQTREKKSDPKYSGSLEIPGGKFRANEDVYETLKREVKEECGLDITNISGQDKRKNYINRKDSSDIIEPFCVTQMANGPFIGIIFLCKAEGKLLSKTNETKDSQWIGYGDLKEIVDKNPERIYTAFLAPLKKYFNL</sequence>
<dbReference type="AlphaFoldDB" id="A0A0H4T3L3"/>
<dbReference type="PANTHER" id="PTHR43736:SF1">
    <property type="entry name" value="DIHYDRONEOPTERIN TRIPHOSPHATE DIPHOSPHATASE"/>
    <property type="match status" value="1"/>
</dbReference>